<evidence type="ECO:0000313" key="3">
    <source>
        <dbReference type="Proteomes" id="UP001649230"/>
    </source>
</evidence>
<evidence type="ECO:0008006" key="4">
    <source>
        <dbReference type="Google" id="ProtNLM"/>
    </source>
</evidence>
<feature type="transmembrane region" description="Helical" evidence="1">
    <location>
        <begin position="138"/>
        <end position="159"/>
    </location>
</feature>
<protein>
    <recommendedName>
        <fullName evidence="4">ABC transporter permease</fullName>
    </recommendedName>
</protein>
<dbReference type="RefSeq" id="WP_235120487.1">
    <property type="nucleotide sequence ID" value="NZ_CP090978.1"/>
</dbReference>
<evidence type="ECO:0000256" key="1">
    <source>
        <dbReference type="SAM" id="Phobius"/>
    </source>
</evidence>
<name>A0ABY3SLY9_9BACL</name>
<keyword evidence="1" id="KW-0472">Membrane</keyword>
<accession>A0ABY3SLY9</accession>
<sequence length="246" mass="27767">MHQWSALFVKDFKLSRSVFLMGLVMNILIAMLTLYLERTAGDSLLMFVPLAVAAVIHVAYVPIIVFISLKSEGNHLHIWLSNPQSASKLLLSKIVNGLLMIMISLILLFALSGLLVAAKFSFIEPYGTDIWRVGLFTFPHIIWFSIELGLGVMVLWALYQYLKRRIGRWSWTVVAGAAILAGGIDAWFETSKLYRFMADRGCLTYKFPTLISDPIHTYVGGYIYDFIIMIGLFILAAWLVDHKVEG</sequence>
<keyword evidence="1" id="KW-1133">Transmembrane helix</keyword>
<feature type="transmembrane region" description="Helical" evidence="1">
    <location>
        <begin position="222"/>
        <end position="240"/>
    </location>
</feature>
<feature type="transmembrane region" description="Helical" evidence="1">
    <location>
        <begin position="48"/>
        <end position="69"/>
    </location>
</feature>
<feature type="transmembrane region" description="Helical" evidence="1">
    <location>
        <begin position="90"/>
        <end position="118"/>
    </location>
</feature>
<organism evidence="2 3">
    <name type="scientific">Paenibacillus hexagrammi</name>
    <dbReference type="NCBI Taxonomy" id="2908839"/>
    <lineage>
        <taxon>Bacteria</taxon>
        <taxon>Bacillati</taxon>
        <taxon>Bacillota</taxon>
        <taxon>Bacilli</taxon>
        <taxon>Bacillales</taxon>
        <taxon>Paenibacillaceae</taxon>
        <taxon>Paenibacillus</taxon>
    </lineage>
</organism>
<dbReference type="EMBL" id="CP090978">
    <property type="protein sequence ID" value="UJF34096.1"/>
    <property type="molecule type" value="Genomic_DNA"/>
</dbReference>
<reference evidence="2 3" key="1">
    <citation type="journal article" date="2024" name="Int. J. Syst. Evol. Microbiol.">
        <title>Paenibacillus hexagrammi sp. nov., a novel bacterium isolated from the gut content of Hexagrammos agrammus.</title>
        <authorList>
            <person name="Jung H.K."/>
            <person name="Kim D.G."/>
            <person name="Zin H."/>
            <person name="Park J."/>
            <person name="Jung H."/>
            <person name="Kim Y.O."/>
            <person name="Kong H.J."/>
            <person name="Kim J.W."/>
            <person name="Kim Y.S."/>
        </authorList>
    </citation>
    <scope>NUCLEOTIDE SEQUENCE [LARGE SCALE GENOMIC DNA]</scope>
    <source>
        <strain evidence="2 3">YPD9-1</strain>
    </source>
</reference>
<feature type="transmembrane region" description="Helical" evidence="1">
    <location>
        <begin position="18"/>
        <end position="36"/>
    </location>
</feature>
<proteinExistence type="predicted"/>
<keyword evidence="3" id="KW-1185">Reference proteome</keyword>
<feature type="transmembrane region" description="Helical" evidence="1">
    <location>
        <begin position="171"/>
        <end position="188"/>
    </location>
</feature>
<evidence type="ECO:0000313" key="2">
    <source>
        <dbReference type="EMBL" id="UJF34096.1"/>
    </source>
</evidence>
<keyword evidence="1" id="KW-0812">Transmembrane</keyword>
<gene>
    <name evidence="2" type="ORF">L0M14_02330</name>
</gene>
<dbReference type="Proteomes" id="UP001649230">
    <property type="component" value="Chromosome"/>
</dbReference>